<keyword evidence="2" id="KW-1185">Reference proteome</keyword>
<proteinExistence type="predicted"/>
<organism evidence="1 2">
    <name type="scientific">Mycobacterium ulcerans str. Harvey</name>
    <dbReference type="NCBI Taxonomy" id="1299332"/>
    <lineage>
        <taxon>Bacteria</taxon>
        <taxon>Bacillati</taxon>
        <taxon>Actinomycetota</taxon>
        <taxon>Actinomycetes</taxon>
        <taxon>Mycobacteriales</taxon>
        <taxon>Mycobacteriaceae</taxon>
        <taxon>Mycobacterium</taxon>
        <taxon>Mycobacterium ulcerans group</taxon>
    </lineage>
</organism>
<evidence type="ECO:0000313" key="2">
    <source>
        <dbReference type="Proteomes" id="UP000020681"/>
    </source>
</evidence>
<protein>
    <submittedName>
        <fullName evidence="1">Lysophospholipase domain protein</fullName>
    </submittedName>
</protein>
<evidence type="ECO:0000313" key="1">
    <source>
        <dbReference type="EMBL" id="EUA90560.1"/>
    </source>
</evidence>
<gene>
    <name evidence="1" type="ORF">I551_3009</name>
</gene>
<dbReference type="Proteomes" id="UP000020681">
    <property type="component" value="Unassembled WGS sequence"/>
</dbReference>
<name>A0ABP3AH40_MYCUL</name>
<sequence>MFDDLVCESGRVLFFELPCPGWTAPRSRASTTPRSRVRFWC</sequence>
<comment type="caution">
    <text evidence="1">The sequence shown here is derived from an EMBL/GenBank/DDBJ whole genome shotgun (WGS) entry which is preliminary data.</text>
</comment>
<dbReference type="EMBL" id="JAOL01000103">
    <property type="protein sequence ID" value="EUA90560.1"/>
    <property type="molecule type" value="Genomic_DNA"/>
</dbReference>
<reference evidence="1 2" key="1">
    <citation type="submission" date="2014-01" db="EMBL/GenBank/DDBJ databases">
        <authorList>
            <person name="Dobos K."/>
            <person name="Lenaerts A."/>
            <person name="Ordway D."/>
            <person name="DeGroote M.A."/>
            <person name="Parker T."/>
            <person name="Sizemore C."/>
            <person name="Tallon L.J."/>
            <person name="Sadzewicz L.K."/>
            <person name="Sengamalay N."/>
            <person name="Fraser C.M."/>
            <person name="Hine E."/>
            <person name="Shefchek K.A."/>
            <person name="Das S.P."/>
            <person name="Tettelin H."/>
        </authorList>
    </citation>
    <scope>NUCLEOTIDE SEQUENCE [LARGE SCALE GENOMIC DNA]</scope>
    <source>
        <strain evidence="1 2">Harvey</strain>
    </source>
</reference>
<accession>A0ABP3AH40</accession>